<gene>
    <name evidence="5" type="ORF">J437_LFUL002910</name>
</gene>
<name>A0A8K0KUI6_LADFU</name>
<proteinExistence type="inferred from homology"/>
<feature type="chain" id="PRO_5035458327" evidence="4">
    <location>
        <begin position="22"/>
        <end position="251"/>
    </location>
</feature>
<dbReference type="EMBL" id="KZ309354">
    <property type="protein sequence ID" value="KAG8238453.1"/>
    <property type="molecule type" value="Genomic_DNA"/>
</dbReference>
<dbReference type="OrthoDB" id="7419171at2759"/>
<dbReference type="FunFam" id="3.15.10.30:FF:000001">
    <property type="entry name" value="Takeout-like protein 1"/>
    <property type="match status" value="1"/>
</dbReference>
<comment type="similarity">
    <text evidence="3">Belongs to the TO family.</text>
</comment>
<evidence type="ECO:0000313" key="5">
    <source>
        <dbReference type="EMBL" id="KAG8238453.1"/>
    </source>
</evidence>
<protein>
    <submittedName>
        <fullName evidence="5">Uncharacterized protein</fullName>
    </submittedName>
</protein>
<dbReference type="Gene3D" id="3.15.10.30">
    <property type="entry name" value="Haemolymph juvenile hormone binding protein"/>
    <property type="match status" value="1"/>
</dbReference>
<feature type="signal peptide" evidence="4">
    <location>
        <begin position="1"/>
        <end position="21"/>
    </location>
</feature>
<evidence type="ECO:0000256" key="3">
    <source>
        <dbReference type="ARBA" id="ARBA00060902"/>
    </source>
</evidence>
<dbReference type="GO" id="GO:0007623">
    <property type="term" value="P:circadian rhythm"/>
    <property type="evidence" value="ECO:0007669"/>
    <property type="project" value="UniProtKB-ARBA"/>
</dbReference>
<reference evidence="5" key="2">
    <citation type="submission" date="2017-10" db="EMBL/GenBank/DDBJ databases">
        <title>Ladona fulva Genome sequencing and assembly.</title>
        <authorList>
            <person name="Murali S."/>
            <person name="Richards S."/>
            <person name="Bandaranaike D."/>
            <person name="Bellair M."/>
            <person name="Blankenburg K."/>
            <person name="Chao H."/>
            <person name="Dinh H."/>
            <person name="Doddapaneni H."/>
            <person name="Dugan-Rocha S."/>
            <person name="Elkadiri S."/>
            <person name="Gnanaolivu R."/>
            <person name="Hernandez B."/>
            <person name="Skinner E."/>
            <person name="Javaid M."/>
            <person name="Lee S."/>
            <person name="Li M."/>
            <person name="Ming W."/>
            <person name="Munidasa M."/>
            <person name="Muniz J."/>
            <person name="Nguyen L."/>
            <person name="Hughes D."/>
            <person name="Osuji N."/>
            <person name="Pu L.-L."/>
            <person name="Puazo M."/>
            <person name="Qu C."/>
            <person name="Quiroz J."/>
            <person name="Raj R."/>
            <person name="Weissenberger G."/>
            <person name="Xin Y."/>
            <person name="Zou X."/>
            <person name="Han Y."/>
            <person name="Worley K."/>
            <person name="Muzny D."/>
            <person name="Gibbs R."/>
        </authorList>
    </citation>
    <scope>NUCLEOTIDE SEQUENCE</scope>
    <source>
        <strain evidence="5">Sampled in the wild</strain>
    </source>
</reference>
<evidence type="ECO:0000313" key="6">
    <source>
        <dbReference type="Proteomes" id="UP000792457"/>
    </source>
</evidence>
<sequence>MAAAMGFFLIVLSAAVSIANAKSLPNYISICHRSNKEELIKCGLKNTVDVQPHIANGVPEINVPPMDPLTIPEIKLQQGTQAVNYKCTLSNVKVRGLSQYKFVDIDSEMEGKYYIRGKVSLPQIYLDADYEIDGKVLLVPIKGEGLYKGNYTNTIADINIDAELVDKKGKKYLNAKSVTAKLEVGNSAGSFENLFSGDSTLTQATNSFLNENSKDLQKEILPAVEEVVAQLIKQIINQVFDTLPYEELFPK</sequence>
<reference evidence="5" key="1">
    <citation type="submission" date="2013-04" db="EMBL/GenBank/DDBJ databases">
        <authorList>
            <person name="Qu J."/>
            <person name="Murali S.C."/>
            <person name="Bandaranaike D."/>
            <person name="Bellair M."/>
            <person name="Blankenburg K."/>
            <person name="Chao H."/>
            <person name="Dinh H."/>
            <person name="Doddapaneni H."/>
            <person name="Downs B."/>
            <person name="Dugan-Rocha S."/>
            <person name="Elkadiri S."/>
            <person name="Gnanaolivu R.D."/>
            <person name="Hernandez B."/>
            <person name="Javaid M."/>
            <person name="Jayaseelan J.C."/>
            <person name="Lee S."/>
            <person name="Li M."/>
            <person name="Ming W."/>
            <person name="Munidasa M."/>
            <person name="Muniz J."/>
            <person name="Nguyen L."/>
            <person name="Ongeri F."/>
            <person name="Osuji N."/>
            <person name="Pu L.-L."/>
            <person name="Puazo M."/>
            <person name="Qu C."/>
            <person name="Quiroz J."/>
            <person name="Raj R."/>
            <person name="Weissenberger G."/>
            <person name="Xin Y."/>
            <person name="Zou X."/>
            <person name="Han Y."/>
            <person name="Richards S."/>
            <person name="Worley K."/>
            <person name="Muzny D."/>
            <person name="Gibbs R."/>
        </authorList>
    </citation>
    <scope>NUCLEOTIDE SEQUENCE</scope>
    <source>
        <strain evidence="5">Sampled in the wild</strain>
    </source>
</reference>
<accession>A0A8K0KUI6</accession>
<dbReference type="GO" id="GO:0005615">
    <property type="term" value="C:extracellular space"/>
    <property type="evidence" value="ECO:0007669"/>
    <property type="project" value="TreeGrafter"/>
</dbReference>
<organism evidence="5 6">
    <name type="scientific">Ladona fulva</name>
    <name type="common">Scarce chaser dragonfly</name>
    <name type="synonym">Libellula fulva</name>
    <dbReference type="NCBI Taxonomy" id="123851"/>
    <lineage>
        <taxon>Eukaryota</taxon>
        <taxon>Metazoa</taxon>
        <taxon>Ecdysozoa</taxon>
        <taxon>Arthropoda</taxon>
        <taxon>Hexapoda</taxon>
        <taxon>Insecta</taxon>
        <taxon>Pterygota</taxon>
        <taxon>Palaeoptera</taxon>
        <taxon>Odonata</taxon>
        <taxon>Epiprocta</taxon>
        <taxon>Anisoptera</taxon>
        <taxon>Libelluloidea</taxon>
        <taxon>Libellulidae</taxon>
        <taxon>Ladona</taxon>
    </lineage>
</organism>
<keyword evidence="1 4" id="KW-0732">Signal</keyword>
<dbReference type="PANTHER" id="PTHR11008:SF32">
    <property type="entry name" value="CIRCADIAN CLOCK-CONTROLLED PROTEIN DAYWAKE-RELATED"/>
    <property type="match status" value="1"/>
</dbReference>
<dbReference type="PANTHER" id="PTHR11008">
    <property type="entry name" value="PROTEIN TAKEOUT-LIKE PROTEIN"/>
    <property type="match status" value="1"/>
</dbReference>
<evidence type="ECO:0000256" key="4">
    <source>
        <dbReference type="SAM" id="SignalP"/>
    </source>
</evidence>
<dbReference type="Pfam" id="PF06585">
    <property type="entry name" value="JHBP"/>
    <property type="match status" value="1"/>
</dbReference>
<keyword evidence="2" id="KW-0090">Biological rhythms</keyword>
<keyword evidence="6" id="KW-1185">Reference proteome</keyword>
<dbReference type="Proteomes" id="UP000792457">
    <property type="component" value="Unassembled WGS sequence"/>
</dbReference>
<dbReference type="InterPro" id="IPR010562">
    <property type="entry name" value="Haemolymph_juvenile_hormone-bd"/>
</dbReference>
<evidence type="ECO:0000256" key="1">
    <source>
        <dbReference type="ARBA" id="ARBA00022729"/>
    </source>
</evidence>
<comment type="caution">
    <text evidence="5">The sequence shown here is derived from an EMBL/GenBank/DDBJ whole genome shotgun (WGS) entry which is preliminary data.</text>
</comment>
<dbReference type="SMART" id="SM00700">
    <property type="entry name" value="JHBP"/>
    <property type="match status" value="1"/>
</dbReference>
<evidence type="ECO:0000256" key="2">
    <source>
        <dbReference type="ARBA" id="ARBA00023108"/>
    </source>
</evidence>
<dbReference type="AlphaFoldDB" id="A0A8K0KUI6"/>
<dbReference type="InterPro" id="IPR038606">
    <property type="entry name" value="To_sf"/>
</dbReference>